<evidence type="ECO:0000259" key="5">
    <source>
        <dbReference type="PROSITE" id="PS51635"/>
    </source>
</evidence>
<feature type="short sequence motif" description="GXGXXG" evidence="4">
    <location>
        <begin position="12"/>
        <end position="17"/>
    </location>
</feature>
<dbReference type="PROSITE" id="PS51635">
    <property type="entry name" value="PNPLA"/>
    <property type="match status" value="1"/>
</dbReference>
<evidence type="ECO:0000256" key="4">
    <source>
        <dbReference type="PROSITE-ProRule" id="PRU01161"/>
    </source>
</evidence>
<feature type="domain" description="PNPLA" evidence="5">
    <location>
        <begin position="8"/>
        <end position="170"/>
    </location>
</feature>
<dbReference type="GO" id="GO:0008233">
    <property type="term" value="F:peptidase activity"/>
    <property type="evidence" value="ECO:0007669"/>
    <property type="project" value="UniProtKB-KW"/>
</dbReference>
<keyword evidence="3 4" id="KW-0443">Lipid metabolism</keyword>
<dbReference type="InterPro" id="IPR002641">
    <property type="entry name" value="PNPLA_dom"/>
</dbReference>
<feature type="short sequence motif" description="GXSXG" evidence="4">
    <location>
        <begin position="39"/>
        <end position="43"/>
    </location>
</feature>
<gene>
    <name evidence="6" type="ORF">UT64_C0034G0002</name>
</gene>
<dbReference type="GO" id="GO:0016042">
    <property type="term" value="P:lipid catabolic process"/>
    <property type="evidence" value="ECO:0007669"/>
    <property type="project" value="UniProtKB-UniRule"/>
</dbReference>
<evidence type="ECO:0000256" key="3">
    <source>
        <dbReference type="ARBA" id="ARBA00023098"/>
    </source>
</evidence>
<dbReference type="Gene3D" id="3.40.1090.10">
    <property type="entry name" value="Cytosolic phospholipase A2 catalytic domain"/>
    <property type="match status" value="2"/>
</dbReference>
<organism evidence="6 7">
    <name type="scientific">Candidatus Falkowbacteria bacterium GW2011_GWF2_39_8</name>
    <dbReference type="NCBI Taxonomy" id="1618642"/>
    <lineage>
        <taxon>Bacteria</taxon>
        <taxon>Candidatus Falkowiibacteriota</taxon>
    </lineage>
</organism>
<dbReference type="PANTHER" id="PTHR14226">
    <property type="entry name" value="NEUROPATHY TARGET ESTERASE/SWISS CHEESE D.MELANOGASTER"/>
    <property type="match status" value="1"/>
</dbReference>
<comment type="caution">
    <text evidence="6">The sequence shown here is derived from an EMBL/GenBank/DDBJ whole genome shotgun (WGS) entry which is preliminary data.</text>
</comment>
<feature type="short sequence motif" description="DGA/G" evidence="4">
    <location>
        <begin position="157"/>
        <end position="159"/>
    </location>
</feature>
<keyword evidence="1 4" id="KW-0378">Hydrolase</keyword>
<evidence type="ECO:0000256" key="1">
    <source>
        <dbReference type="ARBA" id="ARBA00022801"/>
    </source>
</evidence>
<evidence type="ECO:0000313" key="7">
    <source>
        <dbReference type="Proteomes" id="UP000034137"/>
    </source>
</evidence>
<feature type="active site" description="Nucleophile" evidence="4">
    <location>
        <position position="41"/>
    </location>
</feature>
<dbReference type="CDD" id="cd07205">
    <property type="entry name" value="Pat_PNPLA6_PNPLA7_NTE1_like"/>
    <property type="match status" value="1"/>
</dbReference>
<keyword evidence="2 4" id="KW-0442">Lipid degradation</keyword>
<dbReference type="GO" id="GO:0006508">
    <property type="term" value="P:proteolysis"/>
    <property type="evidence" value="ECO:0007669"/>
    <property type="project" value="UniProtKB-KW"/>
</dbReference>
<dbReference type="EMBL" id="LBXO01000034">
    <property type="protein sequence ID" value="KKR32446.1"/>
    <property type="molecule type" value="Genomic_DNA"/>
</dbReference>
<keyword evidence="6" id="KW-0645">Protease</keyword>
<dbReference type="AlphaFoldDB" id="A0A0G0Q4Z6"/>
<protein>
    <submittedName>
        <fullName evidence="6">Serine protease</fullName>
    </submittedName>
</protein>
<reference evidence="6 7" key="1">
    <citation type="journal article" date="2015" name="Nature">
        <title>rRNA introns, odd ribosomes, and small enigmatic genomes across a large radiation of phyla.</title>
        <authorList>
            <person name="Brown C.T."/>
            <person name="Hug L.A."/>
            <person name="Thomas B.C."/>
            <person name="Sharon I."/>
            <person name="Castelle C.J."/>
            <person name="Singh A."/>
            <person name="Wilkins M.J."/>
            <person name="Williams K.H."/>
            <person name="Banfield J.F."/>
        </authorList>
    </citation>
    <scope>NUCLEOTIDE SEQUENCE [LARGE SCALE GENOMIC DNA]</scope>
</reference>
<dbReference type="InterPro" id="IPR050301">
    <property type="entry name" value="NTE"/>
</dbReference>
<dbReference type="SUPFAM" id="SSF52151">
    <property type="entry name" value="FabD/lysophospholipase-like"/>
    <property type="match status" value="1"/>
</dbReference>
<dbReference type="InterPro" id="IPR016035">
    <property type="entry name" value="Acyl_Trfase/lysoPLipase"/>
</dbReference>
<proteinExistence type="predicted"/>
<accession>A0A0G0Q4Z6</accession>
<sequence length="271" mass="29481">MKNPKIGLALGGGGARGLAHIGVLKVLHEAGIKIDYICGVSMGALIGAGYSLGMDILEMEKEANSFTKTKAMRELVDLSTFRRSIIKGKKIFKYIDNFLGEKDFNDTKFPFKIIATNLSDGSVVALTKGNLARAVEASICVPGILPPVKIGNDYLVDGGVANPTPIDETIKMGADLVIGVDLIIKKPVKIIDNPNMIFTLMQSYEIIRNKVFDSCINSGYDGKVVLIKPDLNGYGVVNSFKFYNIKEFIEAGEAAARKMMPEIRKKMEGLK</sequence>
<evidence type="ECO:0000256" key="2">
    <source>
        <dbReference type="ARBA" id="ARBA00022963"/>
    </source>
</evidence>
<evidence type="ECO:0000313" key="6">
    <source>
        <dbReference type="EMBL" id="KKR32446.1"/>
    </source>
</evidence>
<feature type="active site" description="Proton acceptor" evidence="4">
    <location>
        <position position="157"/>
    </location>
</feature>
<name>A0A0G0Q4Z6_9BACT</name>
<dbReference type="PANTHER" id="PTHR14226:SF76">
    <property type="entry name" value="NTE FAMILY PROTEIN RSSA"/>
    <property type="match status" value="1"/>
</dbReference>
<dbReference type="Pfam" id="PF01734">
    <property type="entry name" value="Patatin"/>
    <property type="match status" value="1"/>
</dbReference>
<dbReference type="Proteomes" id="UP000034137">
    <property type="component" value="Unassembled WGS sequence"/>
</dbReference>